<dbReference type="InterPro" id="IPR010610">
    <property type="entry name" value="EryCIII-like_C"/>
</dbReference>
<evidence type="ECO:0000313" key="3">
    <source>
        <dbReference type="EMBL" id="TQV95450.1"/>
    </source>
</evidence>
<dbReference type="PANTHER" id="PTHR21015:SF22">
    <property type="entry name" value="GLYCOSYLTRANSFERASE"/>
    <property type="match status" value="1"/>
</dbReference>
<keyword evidence="4" id="KW-1185">Reference proteome</keyword>
<comment type="caution">
    <text evidence="3">The sequence shown here is derived from an EMBL/GenBank/DDBJ whole genome shotgun (WGS) entry which is preliminary data.</text>
</comment>
<proteinExistence type="predicted"/>
<gene>
    <name evidence="3" type="ORF">IF1G_06437</name>
</gene>
<evidence type="ECO:0000313" key="4">
    <source>
        <dbReference type="Proteomes" id="UP000315783"/>
    </source>
</evidence>
<dbReference type="GO" id="GO:0016758">
    <property type="term" value="F:hexosyltransferase activity"/>
    <property type="evidence" value="ECO:0007669"/>
    <property type="project" value="UniProtKB-ARBA"/>
</dbReference>
<dbReference type="InterPro" id="IPR002213">
    <property type="entry name" value="UDP_glucos_trans"/>
</dbReference>
<dbReference type="EMBL" id="SPUK01000008">
    <property type="protein sequence ID" value="TQV95450.1"/>
    <property type="molecule type" value="Genomic_DNA"/>
</dbReference>
<evidence type="ECO:0000256" key="1">
    <source>
        <dbReference type="ARBA" id="ARBA00022679"/>
    </source>
</evidence>
<dbReference type="STRING" id="43265.A0A545VLJ4"/>
<dbReference type="GO" id="GO:0008194">
    <property type="term" value="F:UDP-glycosyltransferase activity"/>
    <property type="evidence" value="ECO:0007669"/>
    <property type="project" value="InterPro"/>
</dbReference>
<evidence type="ECO:0000259" key="2">
    <source>
        <dbReference type="Pfam" id="PF06722"/>
    </source>
</evidence>
<dbReference type="OrthoDB" id="5835829at2759"/>
<dbReference type="Pfam" id="PF06722">
    <property type="entry name" value="EryCIII-like_C"/>
    <property type="match status" value="1"/>
</dbReference>
<accession>A0A545VLJ4</accession>
<keyword evidence="1 3" id="KW-0808">Transferase</keyword>
<name>A0A545VLJ4_9HYPO</name>
<protein>
    <submittedName>
        <fullName evidence="3">Glycosyltransferase</fullName>
    </submittedName>
</protein>
<dbReference type="SUPFAM" id="SSF53756">
    <property type="entry name" value="UDP-Glycosyltransferase/glycogen phosphorylase"/>
    <property type="match status" value="1"/>
</dbReference>
<dbReference type="AlphaFoldDB" id="A0A545VLJ4"/>
<dbReference type="CDD" id="cd03784">
    <property type="entry name" value="GT1_Gtf-like"/>
    <property type="match status" value="1"/>
</dbReference>
<dbReference type="Proteomes" id="UP000315783">
    <property type="component" value="Unassembled WGS sequence"/>
</dbReference>
<sequence>MAPSRTDLITNSGVDKYKLKILALASPADGHTFPILRIVEELVIRGYNVTLLAGEDFKERTAAAGAQFLPVPPYDGIQKITSELGHIADERDRLGAALIKLFIEPTASRMAVLYSALEQVRRENPSHKILLLTESFFLGDHPLFFGAPLPEGFTTRPRAININACSYTLNSVDSAPFGLAIIPDGTPESRSRHTKMYADLLSGPLAAAMALQMKTFTDLGAKALEDVEGRHPLDVITTAADVTLQMCPPSLEYQRSDIHPKVRFIGALPPRLAKQSFAKPPFWDAIVEGTKRVVVVSQGTVAMRYDHLLIPTMHALADRDDLVVVAILGCRGAELSSVVSIPSNAHVVDYLSYDAILPHAAVFVLNAGYGGFIHGIVNGIPMVLAGGSEDKPEVANRGEFAGVGVNLRTGTPSQTQIREGVDEILSNSKYTQRVREVQLENEKMKAMDSIEEEILKWAALDEPPQ</sequence>
<reference evidence="3 4" key="1">
    <citation type="journal article" date="2019" name="Appl. Microbiol. Biotechnol.">
        <title>Genome sequence of Isaria javanica and comparative genome analysis insights into family S53 peptidase evolution in fungal entomopathogens.</title>
        <authorList>
            <person name="Lin R."/>
            <person name="Zhang X."/>
            <person name="Xin B."/>
            <person name="Zou M."/>
            <person name="Gao Y."/>
            <person name="Qin F."/>
            <person name="Hu Q."/>
            <person name="Xie B."/>
            <person name="Cheng X."/>
        </authorList>
    </citation>
    <scope>NUCLEOTIDE SEQUENCE [LARGE SCALE GENOMIC DNA]</scope>
    <source>
        <strain evidence="3 4">IJ1G</strain>
    </source>
</reference>
<dbReference type="PANTHER" id="PTHR21015">
    <property type="entry name" value="UDP-N-ACETYLGLUCOSAMINE--N-ACETYLMURAMYL-(PENTAPEPTIDE) PYROPHOSPHORYL-UNDECAPRENOL N-ACETYLGLUCOSAMINE TRANSFERASE 1"/>
    <property type="match status" value="1"/>
</dbReference>
<feature type="domain" description="Erythromycin biosynthesis protein CIII-like C-terminal" evidence="2">
    <location>
        <begin position="312"/>
        <end position="441"/>
    </location>
</feature>
<dbReference type="Gene3D" id="3.40.50.2000">
    <property type="entry name" value="Glycogen Phosphorylase B"/>
    <property type="match status" value="2"/>
</dbReference>
<organism evidence="3 4">
    <name type="scientific">Cordyceps javanica</name>
    <dbReference type="NCBI Taxonomy" id="43265"/>
    <lineage>
        <taxon>Eukaryota</taxon>
        <taxon>Fungi</taxon>
        <taxon>Dikarya</taxon>
        <taxon>Ascomycota</taxon>
        <taxon>Pezizomycotina</taxon>
        <taxon>Sordariomycetes</taxon>
        <taxon>Hypocreomycetidae</taxon>
        <taxon>Hypocreales</taxon>
        <taxon>Cordycipitaceae</taxon>
        <taxon>Cordyceps</taxon>
    </lineage>
</organism>